<keyword evidence="4" id="KW-1185">Reference proteome</keyword>
<dbReference type="Pfam" id="PF05860">
    <property type="entry name" value="TPS"/>
    <property type="match status" value="1"/>
</dbReference>
<feature type="chain" id="PRO_5011443495" evidence="1">
    <location>
        <begin position="27"/>
        <end position="649"/>
    </location>
</feature>
<feature type="domain" description="Filamentous haemagglutinin FhaB/tRNA nuclease CdiA-like TPS" evidence="2">
    <location>
        <begin position="43"/>
        <end position="144"/>
    </location>
</feature>
<dbReference type="Gene3D" id="2.160.20.10">
    <property type="entry name" value="Single-stranded right-handed beta-helix, Pectin lyase-like"/>
    <property type="match status" value="1"/>
</dbReference>
<dbReference type="OrthoDB" id="5666689at2"/>
<dbReference type="RefSeq" id="WP_092744596.1">
    <property type="nucleotide sequence ID" value="NZ_FMZC01000009.1"/>
</dbReference>
<dbReference type="EMBL" id="FMZC01000009">
    <property type="protein sequence ID" value="SDD83859.1"/>
    <property type="molecule type" value="Genomic_DNA"/>
</dbReference>
<dbReference type="InterPro" id="IPR011050">
    <property type="entry name" value="Pectin_lyase_fold/virulence"/>
</dbReference>
<dbReference type="AlphaFoldDB" id="A0A1G6Y0C4"/>
<evidence type="ECO:0000313" key="4">
    <source>
        <dbReference type="Proteomes" id="UP000198781"/>
    </source>
</evidence>
<evidence type="ECO:0000313" key="3">
    <source>
        <dbReference type="EMBL" id="SDD83859.1"/>
    </source>
</evidence>
<feature type="signal peptide" evidence="1">
    <location>
        <begin position="1"/>
        <end position="26"/>
    </location>
</feature>
<dbReference type="InterPro" id="IPR008638">
    <property type="entry name" value="FhaB/CdiA-like_TPS"/>
</dbReference>
<dbReference type="NCBIfam" id="TIGR01901">
    <property type="entry name" value="adhes_NPXG"/>
    <property type="match status" value="1"/>
</dbReference>
<organism evidence="3 4">
    <name type="scientific">Paracidovorax valerianellae</name>
    <dbReference type="NCBI Taxonomy" id="187868"/>
    <lineage>
        <taxon>Bacteria</taxon>
        <taxon>Pseudomonadati</taxon>
        <taxon>Pseudomonadota</taxon>
        <taxon>Betaproteobacteria</taxon>
        <taxon>Burkholderiales</taxon>
        <taxon>Comamonadaceae</taxon>
        <taxon>Paracidovorax</taxon>
    </lineage>
</organism>
<keyword evidence="1" id="KW-0732">Signal</keyword>
<reference evidence="3 4" key="1">
    <citation type="submission" date="2016-10" db="EMBL/GenBank/DDBJ databases">
        <authorList>
            <person name="de Groot N.N."/>
        </authorList>
    </citation>
    <scope>NUCLEOTIDE SEQUENCE [LARGE SCALE GENOMIC DNA]</scope>
    <source>
        <strain evidence="3 4">DSM 16619</strain>
    </source>
</reference>
<name>A0A1G6Y0C4_9BURK</name>
<dbReference type="STRING" id="187868.SAMN05192589_109168"/>
<dbReference type="InterPro" id="IPR012334">
    <property type="entry name" value="Pectin_lyas_fold"/>
</dbReference>
<proteinExistence type="predicted"/>
<dbReference type="SUPFAM" id="SSF51126">
    <property type="entry name" value="Pectin lyase-like"/>
    <property type="match status" value="1"/>
</dbReference>
<dbReference type="Proteomes" id="UP000198781">
    <property type="component" value="Unassembled WGS sequence"/>
</dbReference>
<accession>A0A1G6Y0C4</accession>
<protein>
    <submittedName>
        <fullName evidence="3">Filamentous hemagglutinin family N-terminal domain-containing protein</fullName>
    </submittedName>
</protein>
<sequence length="649" mass="67099">MKRALGSKGAALACLLAGAVPVGAHAQALVVAHPSTPIQVQAGPGGRVVVTPSTAQDGVSYNGFSRFDVGAAGLTFANDAVRARTIVAEVLSAAPSHIEGPLDVTGPRANLILANQNGIRVNGGSFFNFGSVALTTGAVSLRDETQPSGHSQRYVDVKTTQGQLLIDSQGVSGNLIRLEMMAKTVGIQGAVTNSFSSSTATVRIVAGESLAQFDTAASPVDNLTPWVHYTPGKASSSALALNLSADSKVTSGRIEILVTDQGAGVRNGGQLVASAGDFQLTSTGRLEQIGGQIQAQGQIHVQADEMELRNTPERSSLVAAGTNTILEAKGSLRNIGGEISGQNRSTDEGDGRYAVLLRAGGAIEHSTPVGAAKTALIFGRNDAVGLFAGADVSSVDARIVSNGALTVQTPGAVRNETLHVAGSGNTDWTSRSLFKRRSGYQVDMGTLADTANQAYWVAQGDLAVSGSSFANLGGYLFSNGGKVDIAATGDVTIQAHSIGQFAYRQSCFLFICKRTASSSESLVGGQIMAADTLNVRAGGQILNDAGQVFGGRGMVLQAPVITARARPVHTVISRDRGLKAVLGDTWAQVYATDQGGSFTVQQGRMVLQGAARQEGGVFTASEGVEGAIEVVRPPHRDPVRLENHLGLFW</sequence>
<gene>
    <name evidence="3" type="ORF">SAMN05192589_109168</name>
</gene>
<evidence type="ECO:0000256" key="1">
    <source>
        <dbReference type="SAM" id="SignalP"/>
    </source>
</evidence>
<evidence type="ECO:0000259" key="2">
    <source>
        <dbReference type="SMART" id="SM00912"/>
    </source>
</evidence>
<dbReference type="SMART" id="SM00912">
    <property type="entry name" value="Haemagg_act"/>
    <property type="match status" value="1"/>
</dbReference>